<dbReference type="OrthoDB" id="445589at2"/>
<dbReference type="PANTHER" id="PTHR33281">
    <property type="entry name" value="UPF0187 PROTEIN YNEE"/>
    <property type="match status" value="1"/>
</dbReference>
<evidence type="ECO:0008006" key="14">
    <source>
        <dbReference type="Google" id="ProtNLM"/>
    </source>
</evidence>
<dbReference type="InterPro" id="IPR044669">
    <property type="entry name" value="YneE/VCCN1/2-like"/>
</dbReference>
<dbReference type="GO" id="GO:0005886">
    <property type="term" value="C:plasma membrane"/>
    <property type="evidence" value="ECO:0007669"/>
    <property type="project" value="UniProtKB-SubCell"/>
</dbReference>
<protein>
    <recommendedName>
        <fullName evidence="14">Ibestrophin</fullName>
    </recommendedName>
</protein>
<comment type="caution">
    <text evidence="11">The sequence shown here is derived from an EMBL/GenBank/DDBJ whole genome shotgun (WGS) entry which is preliminary data.</text>
</comment>
<evidence type="ECO:0000256" key="6">
    <source>
        <dbReference type="ARBA" id="ARBA00023065"/>
    </source>
</evidence>
<dbReference type="EMBL" id="WAGD01000007">
    <property type="protein sequence ID" value="KAB0885653.1"/>
    <property type="molecule type" value="Genomic_DNA"/>
</dbReference>
<feature type="transmembrane region" description="Helical" evidence="9">
    <location>
        <begin position="20"/>
        <end position="42"/>
    </location>
</feature>
<evidence type="ECO:0000256" key="1">
    <source>
        <dbReference type="ARBA" id="ARBA00004651"/>
    </source>
</evidence>
<keyword evidence="13" id="KW-1185">Reference proteome</keyword>
<name>A0A2T7ATB7_9ENTR</name>
<proteinExistence type="inferred from homology"/>
<dbReference type="Pfam" id="PF25539">
    <property type="entry name" value="Bestrophin_2"/>
    <property type="match status" value="1"/>
</dbReference>
<comment type="similarity">
    <text evidence="8">Belongs to the anion channel-forming bestrophin (TC 1.A.46) family.</text>
</comment>
<evidence type="ECO:0000256" key="5">
    <source>
        <dbReference type="ARBA" id="ARBA00022989"/>
    </source>
</evidence>
<evidence type="ECO:0000313" key="13">
    <source>
        <dbReference type="Proteomes" id="UP000469927"/>
    </source>
</evidence>
<organism evidence="11 12">
    <name type="scientific">Cronobacter muytjensii</name>
    <dbReference type="NCBI Taxonomy" id="413501"/>
    <lineage>
        <taxon>Bacteria</taxon>
        <taxon>Pseudomonadati</taxon>
        <taxon>Pseudomonadota</taxon>
        <taxon>Gammaproteobacteria</taxon>
        <taxon>Enterobacterales</taxon>
        <taxon>Enterobacteriaceae</taxon>
        <taxon>Cronobacter</taxon>
    </lineage>
</organism>
<dbReference type="EMBL" id="MSAE01000019">
    <property type="protein sequence ID" value="PUX14734.1"/>
    <property type="molecule type" value="Genomic_DNA"/>
</dbReference>
<evidence type="ECO:0000313" key="12">
    <source>
        <dbReference type="Proteomes" id="UP000244378"/>
    </source>
</evidence>
<keyword evidence="3" id="KW-1003">Cell membrane</keyword>
<comment type="subcellular location">
    <subcellularLocation>
        <location evidence="1">Cell membrane</location>
        <topology evidence="1">Multi-pass membrane protein</topology>
    </subcellularLocation>
</comment>
<evidence type="ECO:0000256" key="2">
    <source>
        <dbReference type="ARBA" id="ARBA00022448"/>
    </source>
</evidence>
<evidence type="ECO:0000313" key="11">
    <source>
        <dbReference type="EMBL" id="PUX14734.1"/>
    </source>
</evidence>
<dbReference type="AlphaFoldDB" id="A0A2T7ATB7"/>
<keyword evidence="2" id="KW-0813">Transport</keyword>
<evidence type="ECO:0000256" key="8">
    <source>
        <dbReference type="ARBA" id="ARBA00034708"/>
    </source>
</evidence>
<reference evidence="10 13" key="2">
    <citation type="submission" date="2019-08" db="EMBL/GenBank/DDBJ databases">
        <title>Prevalence, distribution, and phylogeny of type two toxin-antitoxin genes possessed by Cronobacter species where C. sakazakii homologs follow sequence type lineages.</title>
        <authorList>
            <person name="Finkelstein S."/>
            <person name="Negrete F."/>
            <person name="Jang H."/>
            <person name="Gopinath G.R."/>
            <person name="Tall B.D."/>
        </authorList>
    </citation>
    <scope>NUCLEOTIDE SEQUENCE [LARGE SCALE GENOMIC DNA]</scope>
    <source>
        <strain evidence="10 13">MOD1_GK1257</strain>
    </source>
</reference>
<keyword evidence="6" id="KW-0406">Ion transport</keyword>
<keyword evidence="5 9" id="KW-1133">Transmembrane helix</keyword>
<gene>
    <name evidence="11" type="ORF">AUN14_10220</name>
    <name evidence="10" type="ORF">FZI19_01960</name>
</gene>
<sequence>MIVRPAQHWFARLFVWHGSVLAKISTRLLLNFLLSITVIFFLPWYEALGIKLTTAPFSILGVAIAIFLGFRNSTCFARFNEARQIWGQLVIHCRSMLRTARTLMPDNTQELHHLVNLEVAFCHCLRLTLRRKKLDNVLDRYLTRNEMARVMNSNSPCNTILLIMGEWLAARRNGLSDILFQTLDQHINQLAAVLAGCERIANTPPPFAYSLMLHRTVYCFCIMLPFALVTDLHFMTPFVSVFISYTFIALDTLAEELEDPFGTEDNDLPLDALCNNIEIDLREMNNESQKPAKLLPNRHYQLT</sequence>
<evidence type="ECO:0000313" key="10">
    <source>
        <dbReference type="EMBL" id="KAB0885653.1"/>
    </source>
</evidence>
<accession>A0A2T7ATB7</accession>
<reference evidence="11 12" key="1">
    <citation type="submission" date="2016-12" db="EMBL/GenBank/DDBJ databases">
        <title>Analysis of the Molecular Diversity Among Cronobacter Species Isolated from Filth Flies Using a Pan Genomic DNA Microarray.</title>
        <authorList>
            <person name="Pava-Ripoll M."/>
            <person name="Tall B."/>
            <person name="Farber J."/>
            <person name="Fanning S."/>
            <person name="Lehner A."/>
            <person name="Stephan R."/>
            <person name="Pagotto F."/>
            <person name="Iverson C."/>
            <person name="Ziobro G."/>
            <person name="Miller A."/>
            <person name="Pearson R."/>
            <person name="Yan Q."/>
            <person name="Kim M."/>
            <person name="Jeong S."/>
            <person name="Park J."/>
            <person name="Jun S."/>
            <person name="Choi H."/>
            <person name="Chung T."/>
            <person name="Yoo Y."/>
            <person name="Park E."/>
            <person name="Hwang S."/>
            <person name="Lee B."/>
            <person name="Sathyamoorthy V."/>
            <person name="Carter L."/>
            <person name="Mammel M."/>
            <person name="Jackson S."/>
            <person name="Kothary M."/>
            <person name="Patel I."/>
            <person name="Grim C."/>
            <person name="Gopinath G."/>
            <person name="Gangiredla J."/>
            <person name="Chase H."/>
        </authorList>
    </citation>
    <scope>NUCLEOTIDE SEQUENCE [LARGE SCALE GENOMIC DNA]</scope>
    <source>
        <strain evidence="11 12">MOD1-Md1s</strain>
    </source>
</reference>
<keyword evidence="7 9" id="KW-0472">Membrane</keyword>
<feature type="transmembrane region" description="Helical" evidence="9">
    <location>
        <begin position="48"/>
        <end position="70"/>
    </location>
</feature>
<dbReference type="Proteomes" id="UP000469927">
    <property type="component" value="Unassembled WGS sequence"/>
</dbReference>
<dbReference type="GO" id="GO:0005254">
    <property type="term" value="F:chloride channel activity"/>
    <property type="evidence" value="ECO:0007669"/>
    <property type="project" value="InterPro"/>
</dbReference>
<keyword evidence="4 9" id="KW-0812">Transmembrane</keyword>
<evidence type="ECO:0000256" key="3">
    <source>
        <dbReference type="ARBA" id="ARBA00022475"/>
    </source>
</evidence>
<evidence type="ECO:0000256" key="4">
    <source>
        <dbReference type="ARBA" id="ARBA00022692"/>
    </source>
</evidence>
<evidence type="ECO:0000256" key="9">
    <source>
        <dbReference type="SAM" id="Phobius"/>
    </source>
</evidence>
<dbReference type="PANTHER" id="PTHR33281:SF19">
    <property type="entry name" value="VOLTAGE-DEPENDENT ANION CHANNEL-FORMING PROTEIN YNEE"/>
    <property type="match status" value="1"/>
</dbReference>
<feature type="transmembrane region" description="Helical" evidence="9">
    <location>
        <begin position="207"/>
        <end position="228"/>
    </location>
</feature>
<dbReference type="Proteomes" id="UP000244378">
    <property type="component" value="Unassembled WGS sequence"/>
</dbReference>
<dbReference type="RefSeq" id="WP_075193152.1">
    <property type="nucleotide sequence ID" value="NZ_JADKNN010000017.1"/>
</dbReference>
<evidence type="ECO:0000256" key="7">
    <source>
        <dbReference type="ARBA" id="ARBA00023136"/>
    </source>
</evidence>